<name>A0A1C0A7P9_9FIRM</name>
<dbReference type="PANTHER" id="PTHR30290:SF9">
    <property type="entry name" value="OLIGOPEPTIDE-BINDING PROTEIN APPA"/>
    <property type="match status" value="1"/>
</dbReference>
<keyword evidence="7" id="KW-1185">Reference proteome</keyword>
<organism evidence="6 7">
    <name type="scientific">Orenia metallireducens</name>
    <dbReference type="NCBI Taxonomy" id="1413210"/>
    <lineage>
        <taxon>Bacteria</taxon>
        <taxon>Bacillati</taxon>
        <taxon>Bacillota</taxon>
        <taxon>Clostridia</taxon>
        <taxon>Halanaerobiales</taxon>
        <taxon>Halobacteroidaceae</taxon>
        <taxon>Orenia</taxon>
    </lineage>
</organism>
<dbReference type="Gene3D" id="3.10.105.10">
    <property type="entry name" value="Dipeptide-binding Protein, Domain 3"/>
    <property type="match status" value="1"/>
</dbReference>
<dbReference type="GO" id="GO:1904680">
    <property type="term" value="F:peptide transmembrane transporter activity"/>
    <property type="evidence" value="ECO:0007669"/>
    <property type="project" value="TreeGrafter"/>
</dbReference>
<dbReference type="InterPro" id="IPR023765">
    <property type="entry name" value="SBP_5_CS"/>
</dbReference>
<dbReference type="Gene3D" id="3.40.190.10">
    <property type="entry name" value="Periplasmic binding protein-like II"/>
    <property type="match status" value="1"/>
</dbReference>
<comment type="subcellular location">
    <subcellularLocation>
        <location evidence="1">Cell membrane</location>
        <topology evidence="1">Lipid-anchor</topology>
    </subcellularLocation>
</comment>
<dbReference type="PROSITE" id="PS01040">
    <property type="entry name" value="SBP_BACTERIAL_5"/>
    <property type="match status" value="1"/>
</dbReference>
<dbReference type="AlphaFoldDB" id="A0A1C0A7P9"/>
<dbReference type="PROSITE" id="PS51257">
    <property type="entry name" value="PROKAR_LIPOPROTEIN"/>
    <property type="match status" value="1"/>
</dbReference>
<evidence type="ECO:0000313" key="6">
    <source>
        <dbReference type="EMBL" id="OCL26250.1"/>
    </source>
</evidence>
<keyword evidence="3" id="KW-0813">Transport</keyword>
<evidence type="ECO:0000313" key="7">
    <source>
        <dbReference type="Proteomes" id="UP000093514"/>
    </source>
</evidence>
<dbReference type="FunFam" id="3.90.76.10:FF:000004">
    <property type="entry name" value="Peptide ABC transporter substrate-binding protein"/>
    <property type="match status" value="1"/>
</dbReference>
<dbReference type="Proteomes" id="UP000093514">
    <property type="component" value="Unassembled WGS sequence"/>
</dbReference>
<dbReference type="GO" id="GO:0043190">
    <property type="term" value="C:ATP-binding cassette (ABC) transporter complex"/>
    <property type="evidence" value="ECO:0007669"/>
    <property type="project" value="InterPro"/>
</dbReference>
<dbReference type="CDD" id="cd08500">
    <property type="entry name" value="PBP2_NikA_DppA_OppA_like_4"/>
    <property type="match status" value="1"/>
</dbReference>
<dbReference type="PIRSF" id="PIRSF002741">
    <property type="entry name" value="MppA"/>
    <property type="match status" value="1"/>
</dbReference>
<dbReference type="EMBL" id="LWDV01000009">
    <property type="protein sequence ID" value="OCL26250.1"/>
    <property type="molecule type" value="Genomic_DNA"/>
</dbReference>
<protein>
    <recommendedName>
        <fullName evidence="5">Solute-binding protein family 5 domain-containing protein</fullName>
    </recommendedName>
</protein>
<sequence length="574" mass="65766">MKKTRSLKLVVAVLLIISLILTACGEKEFTENEKSSRDDKYGGTLITAGLLSDPGSFNPITSSEHSEIAGIVLESLTDFNPETLKIEPELAKSWEVSNDGLEWTFYLRENVKWHDGEPFSADDIIFTYDIIYDENIPNSAKDGMIIGGEKIKVVKVDDYTVKLILPQPYAPLLSQLDGFVILPKHKLYQIWKEGKFNQSWGIDTKVSEIVGTGPYKFVDYKVGERLVFERNPYYWKKDQEGNQLPYIDRVVRQIAGSRETQVLKFEKGETHVVGIKNSDYSRMKVMEDEKNFTLYDAGPTWFKSLISFNQNPNNPNLKEEPWKYKWFTNVHFRRAAAYAVDRETIINQVYAGFGQPDFNAVSAPNKRFLNPNVRKYPYDLAKAREELKQGGFSWNNQGQLIDQDGRVVEFTFVTNAGNELSEANLNIIANGWKELGMVVHATPIDFSKLVRQLTSEYTWDSFFLYFNGSPEPNSGSNVWKSSGNLHMWNPKQKEPATQWEARIDELFLKAATTSNYEERKKYYDQWQEIIAEQVPVIFTAVPDAIYGVRNTLKNVSSNALGGVLWNLEELYLEK</sequence>
<reference evidence="7" key="1">
    <citation type="submission" date="2016-07" db="EMBL/GenBank/DDBJ databases">
        <authorList>
            <person name="Florea S."/>
            <person name="Webb J.S."/>
            <person name="Jaromczyk J."/>
            <person name="Schardl C.L."/>
        </authorList>
    </citation>
    <scope>NUCLEOTIDE SEQUENCE [LARGE SCALE GENOMIC DNA]</scope>
    <source>
        <strain evidence="7">Z6</strain>
    </source>
</reference>
<proteinExistence type="inferred from homology"/>
<dbReference type="SUPFAM" id="SSF53850">
    <property type="entry name" value="Periplasmic binding protein-like II"/>
    <property type="match status" value="1"/>
</dbReference>
<comment type="similarity">
    <text evidence="2">Belongs to the bacterial solute-binding protein 5 family.</text>
</comment>
<dbReference type="Gene3D" id="3.90.76.10">
    <property type="entry name" value="Dipeptide-binding Protein, Domain 1"/>
    <property type="match status" value="1"/>
</dbReference>
<dbReference type="InterPro" id="IPR039424">
    <property type="entry name" value="SBP_5"/>
</dbReference>
<dbReference type="InterPro" id="IPR000914">
    <property type="entry name" value="SBP_5_dom"/>
</dbReference>
<reference evidence="6 7" key="2">
    <citation type="submission" date="2016-08" db="EMBL/GenBank/DDBJ databases">
        <title>Orenia metallireducens sp. nov. strain Z6, a Novel Metal-reducing Firmicute from the Deep Subsurface.</title>
        <authorList>
            <person name="Maxim B.I."/>
            <person name="Kenneth K."/>
            <person name="Flynn T.M."/>
            <person name="Oloughlin E.J."/>
            <person name="Locke R.A."/>
            <person name="Weber J.R."/>
            <person name="Egan S.M."/>
            <person name="Mackie R.I."/>
            <person name="Cann I.K."/>
        </authorList>
    </citation>
    <scope>NUCLEOTIDE SEQUENCE [LARGE SCALE GENOMIC DNA]</scope>
    <source>
        <strain evidence="6 7">Z6</strain>
    </source>
</reference>
<evidence type="ECO:0000256" key="2">
    <source>
        <dbReference type="ARBA" id="ARBA00005695"/>
    </source>
</evidence>
<dbReference type="OrthoDB" id="9772924at2"/>
<keyword evidence="4" id="KW-0732">Signal</keyword>
<dbReference type="GO" id="GO:0015833">
    <property type="term" value="P:peptide transport"/>
    <property type="evidence" value="ECO:0007669"/>
    <property type="project" value="TreeGrafter"/>
</dbReference>
<dbReference type="InterPro" id="IPR030678">
    <property type="entry name" value="Peptide/Ni-bd"/>
</dbReference>
<evidence type="ECO:0000256" key="3">
    <source>
        <dbReference type="ARBA" id="ARBA00022448"/>
    </source>
</evidence>
<evidence type="ECO:0000259" key="5">
    <source>
        <dbReference type="Pfam" id="PF00496"/>
    </source>
</evidence>
<dbReference type="PANTHER" id="PTHR30290">
    <property type="entry name" value="PERIPLASMIC BINDING COMPONENT OF ABC TRANSPORTER"/>
    <property type="match status" value="1"/>
</dbReference>
<comment type="caution">
    <text evidence="6">The sequence shown here is derived from an EMBL/GenBank/DDBJ whole genome shotgun (WGS) entry which is preliminary data.</text>
</comment>
<dbReference type="GO" id="GO:0042597">
    <property type="term" value="C:periplasmic space"/>
    <property type="evidence" value="ECO:0007669"/>
    <property type="project" value="UniProtKB-ARBA"/>
</dbReference>
<gene>
    <name evidence="6" type="ORF">U472_09565</name>
</gene>
<evidence type="ECO:0000256" key="1">
    <source>
        <dbReference type="ARBA" id="ARBA00004193"/>
    </source>
</evidence>
<feature type="domain" description="Solute-binding protein family 5" evidence="5">
    <location>
        <begin position="85"/>
        <end position="483"/>
    </location>
</feature>
<accession>A0A1C0A7P9</accession>
<evidence type="ECO:0000256" key="4">
    <source>
        <dbReference type="ARBA" id="ARBA00022729"/>
    </source>
</evidence>
<dbReference type="RefSeq" id="WP_068717893.1">
    <property type="nucleotide sequence ID" value="NZ_LWDV01000009.1"/>
</dbReference>
<dbReference type="Pfam" id="PF00496">
    <property type="entry name" value="SBP_bac_5"/>
    <property type="match status" value="1"/>
</dbReference>